<keyword evidence="2" id="KW-1185">Reference proteome</keyword>
<dbReference type="AlphaFoldDB" id="A0A8H5YQ51"/>
<reference evidence="1 2" key="1">
    <citation type="submission" date="2020-05" db="EMBL/GenBank/DDBJ databases">
        <title>Identification and distribution of gene clusters putatively required for synthesis of sphingolipid metabolism inhibitors in phylogenetically diverse species of the filamentous fungus Fusarium.</title>
        <authorList>
            <person name="Kim H.-S."/>
            <person name="Busman M."/>
            <person name="Brown D.W."/>
            <person name="Divon H."/>
            <person name="Uhlig S."/>
            <person name="Proctor R.H."/>
        </authorList>
    </citation>
    <scope>NUCLEOTIDE SEQUENCE [LARGE SCALE GENOMIC DNA]</scope>
    <source>
        <strain evidence="1 2">NRRL 26131</strain>
    </source>
</reference>
<sequence length="201" mass="22441">MGIARFSVLTTRRVILRSILKCLPSTTEHDALFYSANKPEERQAPRPLLSARRVAPSCGRSESEFFSFGGQSTHDPLLHAPIDTKLPIHRRAPSRIFDAYAGRLSLLLPAQHRVSAEYDEREPEPPVTTPQVDANLATCFAHQRKEAISHRLRSFTLGRAPASTGLEGQLITIDAKEPRTVTFHTCNYVWRPTLAMIVTAT</sequence>
<protein>
    <submittedName>
        <fullName evidence="1">Uncharacterized protein</fullName>
    </submittedName>
</protein>
<dbReference type="Proteomes" id="UP000532311">
    <property type="component" value="Unassembled WGS sequence"/>
</dbReference>
<evidence type="ECO:0000313" key="2">
    <source>
        <dbReference type="Proteomes" id="UP000532311"/>
    </source>
</evidence>
<evidence type="ECO:0000313" key="1">
    <source>
        <dbReference type="EMBL" id="KAF5716810.1"/>
    </source>
</evidence>
<name>A0A8H5YQ51_9HYPO</name>
<dbReference type="EMBL" id="JAAQPF010000084">
    <property type="protein sequence ID" value="KAF5716810.1"/>
    <property type="molecule type" value="Genomic_DNA"/>
</dbReference>
<organism evidence="1 2">
    <name type="scientific">Fusarium globosum</name>
    <dbReference type="NCBI Taxonomy" id="78864"/>
    <lineage>
        <taxon>Eukaryota</taxon>
        <taxon>Fungi</taxon>
        <taxon>Dikarya</taxon>
        <taxon>Ascomycota</taxon>
        <taxon>Pezizomycotina</taxon>
        <taxon>Sordariomycetes</taxon>
        <taxon>Hypocreomycetidae</taxon>
        <taxon>Hypocreales</taxon>
        <taxon>Nectriaceae</taxon>
        <taxon>Fusarium</taxon>
        <taxon>Fusarium fujikuroi species complex</taxon>
    </lineage>
</organism>
<comment type="caution">
    <text evidence="1">The sequence shown here is derived from an EMBL/GenBank/DDBJ whole genome shotgun (WGS) entry which is preliminary data.</text>
</comment>
<gene>
    <name evidence="1" type="ORF">FGLOB1_2404</name>
</gene>
<accession>A0A8H5YQ51</accession>
<proteinExistence type="predicted"/>